<sequence>MGTGGRDLTPPRPHLNEFRDHAERDDQPAVALLTASQLISPAHGPADTTAQANPFTL</sequence>
<name>A0AAU7U6W2_9DEIO</name>
<dbReference type="EMBL" id="CP158298">
    <property type="protein sequence ID" value="XBV84235.1"/>
    <property type="molecule type" value="Genomic_DNA"/>
</dbReference>
<accession>A0AAU7U6W2</accession>
<dbReference type="AlphaFoldDB" id="A0AAU7U6W2"/>
<feature type="compositionally biased region" description="Basic and acidic residues" evidence="1">
    <location>
        <begin position="14"/>
        <end position="26"/>
    </location>
</feature>
<geneLocation type="plasmid" evidence="2">
    <name>pDson03</name>
</geneLocation>
<organism evidence="2">
    <name type="scientific">Deinococcus sonorensis KR-87</name>
    <dbReference type="NCBI Taxonomy" id="694439"/>
    <lineage>
        <taxon>Bacteria</taxon>
        <taxon>Thermotogati</taxon>
        <taxon>Deinococcota</taxon>
        <taxon>Deinococci</taxon>
        <taxon>Deinococcales</taxon>
        <taxon>Deinococcaceae</taxon>
        <taxon>Deinococcus</taxon>
    </lineage>
</organism>
<protein>
    <recommendedName>
        <fullName evidence="3">Transposase</fullName>
    </recommendedName>
</protein>
<dbReference type="RefSeq" id="WP_350242272.1">
    <property type="nucleotide sequence ID" value="NZ_CP158298.1"/>
</dbReference>
<gene>
    <name evidence="2" type="ORF">ABOD76_04035</name>
</gene>
<feature type="region of interest" description="Disordered" evidence="1">
    <location>
        <begin position="1"/>
        <end position="26"/>
    </location>
</feature>
<evidence type="ECO:0000313" key="2">
    <source>
        <dbReference type="EMBL" id="XBV84235.1"/>
    </source>
</evidence>
<evidence type="ECO:0000256" key="1">
    <source>
        <dbReference type="SAM" id="MobiDB-lite"/>
    </source>
</evidence>
<evidence type="ECO:0008006" key="3">
    <source>
        <dbReference type="Google" id="ProtNLM"/>
    </source>
</evidence>
<keyword evidence="2" id="KW-0614">Plasmid</keyword>
<reference evidence="2" key="1">
    <citation type="submission" date="2024-06" db="EMBL/GenBank/DDBJ databases">
        <title>Draft Genome Sequence of Deinococcus sonorensis Type Strain KR-87, a Biofilm Producing Representative of the Genus Deinococcus.</title>
        <authorList>
            <person name="Boren L.S."/>
            <person name="Grosso R.A."/>
            <person name="Hugenberg-Cox A.N."/>
            <person name="Hill J.T.E."/>
            <person name="Albert C.M."/>
            <person name="Tuohy J.M."/>
        </authorList>
    </citation>
    <scope>NUCLEOTIDE SEQUENCE</scope>
    <source>
        <strain evidence="2">KR-87</strain>
        <plasmid evidence="2">pDson03</plasmid>
    </source>
</reference>
<proteinExistence type="predicted"/>
<dbReference type="KEGG" id="dsc:ABOD76_04035"/>